<reference evidence="1" key="1">
    <citation type="submission" date="2006-01" db="EMBL/GenBank/DDBJ databases">
        <authorList>
            <person name="Lindblad-Toh K."/>
            <person name="Mauceli E."/>
            <person name="Grabherr M."/>
            <person name="Chang J.L."/>
            <person name="Lander E.S."/>
        </authorList>
    </citation>
    <scope>NUCLEOTIDE SEQUENCE [LARGE SCALE GENOMIC DNA]</scope>
</reference>
<reference evidence="1" key="2">
    <citation type="submission" date="2024-04" db="UniProtKB">
        <authorList>
            <consortium name="Ensembl"/>
        </authorList>
    </citation>
    <scope>IDENTIFICATION</scope>
</reference>
<proteinExistence type="predicted"/>
<dbReference type="Ensembl" id="ENSGACT00000013064.1">
    <property type="protein sequence ID" value="ENSGACP00000013039.1"/>
    <property type="gene ID" value="ENSGACG00000009877.1"/>
</dbReference>
<name>G3P616_GASAC</name>
<organism evidence="1">
    <name type="scientific">Gasterosteus aculeatus</name>
    <name type="common">Three-spined stickleback</name>
    <dbReference type="NCBI Taxonomy" id="69293"/>
    <lineage>
        <taxon>Eukaryota</taxon>
        <taxon>Metazoa</taxon>
        <taxon>Chordata</taxon>
        <taxon>Craniata</taxon>
        <taxon>Vertebrata</taxon>
        <taxon>Euteleostomi</taxon>
        <taxon>Actinopterygii</taxon>
        <taxon>Neopterygii</taxon>
        <taxon>Teleostei</taxon>
        <taxon>Neoteleostei</taxon>
        <taxon>Acanthomorphata</taxon>
        <taxon>Eupercaria</taxon>
        <taxon>Perciformes</taxon>
        <taxon>Cottioidei</taxon>
        <taxon>Gasterosteales</taxon>
        <taxon>Gasterosteidae</taxon>
        <taxon>Gasterosteus</taxon>
    </lineage>
</organism>
<sequence length="101" mass="11492">MVPSLSSYITFWPPLVLFSSASSKNQTLNHSEKIEGGTLFFTLNILCTTDLFDYKCVQHTRLSEYECYLTMFTSSRGHCHTIQNPTLLLILLHNSDIISIC</sequence>
<dbReference type="InParanoid" id="G3P616"/>
<protein>
    <submittedName>
        <fullName evidence="1">Uncharacterized protein</fullName>
    </submittedName>
</protein>
<dbReference type="AlphaFoldDB" id="G3P616"/>
<accession>G3P616</accession>
<evidence type="ECO:0000313" key="1">
    <source>
        <dbReference type="Ensembl" id="ENSGACP00000013039.1"/>
    </source>
</evidence>